<dbReference type="AlphaFoldDB" id="A0A7J7VYJ1"/>
<dbReference type="EMBL" id="JABWUV010000009">
    <property type="protein sequence ID" value="KAF6330285.1"/>
    <property type="molecule type" value="Genomic_DNA"/>
</dbReference>
<feature type="region of interest" description="Disordered" evidence="1">
    <location>
        <begin position="126"/>
        <end position="147"/>
    </location>
</feature>
<name>A0A7J7VYJ1_MYOMY</name>
<evidence type="ECO:0000313" key="3">
    <source>
        <dbReference type="Proteomes" id="UP000527355"/>
    </source>
</evidence>
<dbReference type="Proteomes" id="UP000527355">
    <property type="component" value="Unassembled WGS sequence"/>
</dbReference>
<accession>A0A7J7VYJ1</accession>
<organism evidence="2 3">
    <name type="scientific">Myotis myotis</name>
    <name type="common">Greater mouse-eared bat</name>
    <name type="synonym">Vespertilio myotis</name>
    <dbReference type="NCBI Taxonomy" id="51298"/>
    <lineage>
        <taxon>Eukaryota</taxon>
        <taxon>Metazoa</taxon>
        <taxon>Chordata</taxon>
        <taxon>Craniata</taxon>
        <taxon>Vertebrata</taxon>
        <taxon>Euteleostomi</taxon>
        <taxon>Mammalia</taxon>
        <taxon>Eutheria</taxon>
        <taxon>Laurasiatheria</taxon>
        <taxon>Chiroptera</taxon>
        <taxon>Yangochiroptera</taxon>
        <taxon>Vespertilionidae</taxon>
        <taxon>Myotis</taxon>
    </lineage>
</organism>
<proteinExistence type="predicted"/>
<gene>
    <name evidence="2" type="ORF">mMyoMyo1_012276</name>
</gene>
<evidence type="ECO:0000256" key="1">
    <source>
        <dbReference type="SAM" id="MobiDB-lite"/>
    </source>
</evidence>
<keyword evidence="3" id="KW-1185">Reference proteome</keyword>
<reference evidence="2 3" key="1">
    <citation type="journal article" date="2020" name="Nature">
        <title>Six reference-quality genomes reveal evolution of bat adaptations.</title>
        <authorList>
            <person name="Jebb D."/>
            <person name="Huang Z."/>
            <person name="Pippel M."/>
            <person name="Hughes G.M."/>
            <person name="Lavrichenko K."/>
            <person name="Devanna P."/>
            <person name="Winkler S."/>
            <person name="Jermiin L.S."/>
            <person name="Skirmuntt E.C."/>
            <person name="Katzourakis A."/>
            <person name="Burkitt-Gray L."/>
            <person name="Ray D.A."/>
            <person name="Sullivan K.A.M."/>
            <person name="Roscito J.G."/>
            <person name="Kirilenko B.M."/>
            <person name="Davalos L.M."/>
            <person name="Corthals A.P."/>
            <person name="Power M.L."/>
            <person name="Jones G."/>
            <person name="Ransome R.D."/>
            <person name="Dechmann D.K.N."/>
            <person name="Locatelli A.G."/>
            <person name="Puechmaille S.J."/>
            <person name="Fedrigo O."/>
            <person name="Jarvis E.D."/>
            <person name="Hiller M."/>
            <person name="Vernes S.C."/>
            <person name="Myers E.W."/>
            <person name="Teeling E.C."/>
        </authorList>
    </citation>
    <scope>NUCLEOTIDE SEQUENCE [LARGE SCALE GENOMIC DNA]</scope>
    <source>
        <strain evidence="2">MMyoMyo1</strain>
        <tissue evidence="2">Flight muscle</tissue>
    </source>
</reference>
<evidence type="ECO:0000313" key="2">
    <source>
        <dbReference type="EMBL" id="KAF6330285.1"/>
    </source>
</evidence>
<sequence>MQAHGGLFYEVSVCNVHCHAEHATCHGRLSSDQGDTVRPPQNLLQSTFSVQVSPSSQPGSGDETGLCRGHSGPSYVLACFLPQATARPFCLLPLSITHEVSQPLWRGSSPRGLCTHHSALFQAAHRHPRTKAPTGVTPLLLPSPVRR</sequence>
<comment type="caution">
    <text evidence="2">The sequence shown here is derived from an EMBL/GenBank/DDBJ whole genome shotgun (WGS) entry which is preliminary data.</text>
</comment>
<protein>
    <submittedName>
        <fullName evidence="2">Uncharacterized protein</fullName>
    </submittedName>
</protein>